<comment type="similarity">
    <text evidence="2 4">Belongs to the pterin-4-alpha-carbinolamine dehydratase family.</text>
</comment>
<reference evidence="5 6" key="1">
    <citation type="journal article" date="2020" name="Genes (Basel)">
        <title>Genomic Comparison of Insect Gut Symbionts from Divergent Burkholderia Subclades.</title>
        <authorList>
            <person name="Takeshita K."/>
            <person name="Kikuchi Y."/>
        </authorList>
    </citation>
    <scope>NUCLEOTIDE SEQUENCE [LARGE SCALE GENOMIC DNA]</scope>
    <source>
        <strain evidence="5 6">PGU16</strain>
    </source>
</reference>
<comment type="catalytic activity">
    <reaction evidence="1 4">
        <text>(4aS,6R)-4a-hydroxy-L-erythro-5,6,7,8-tetrahydrobiopterin = (6R)-L-erythro-6,7-dihydrobiopterin + H2O</text>
        <dbReference type="Rhea" id="RHEA:11920"/>
        <dbReference type="ChEBI" id="CHEBI:15377"/>
        <dbReference type="ChEBI" id="CHEBI:15642"/>
        <dbReference type="ChEBI" id="CHEBI:43120"/>
        <dbReference type="EC" id="4.2.1.96"/>
    </reaction>
</comment>
<dbReference type="NCBIfam" id="NF002017">
    <property type="entry name" value="PRK00823.1-2"/>
    <property type="match status" value="1"/>
</dbReference>
<dbReference type="EMBL" id="AP023174">
    <property type="protein sequence ID" value="BCF90181.1"/>
    <property type="molecule type" value="Genomic_DNA"/>
</dbReference>
<dbReference type="InterPro" id="IPR036428">
    <property type="entry name" value="PCD_sf"/>
</dbReference>
<evidence type="ECO:0000256" key="4">
    <source>
        <dbReference type="HAMAP-Rule" id="MF_00434"/>
    </source>
</evidence>
<accession>A0A7I8BPP1</accession>
<dbReference type="AlphaFoldDB" id="A0A7I8BPP1"/>
<organism evidence="5 6">
    <name type="scientific">Paraburkholderia largidicola</name>
    <dbReference type="NCBI Taxonomy" id="3014751"/>
    <lineage>
        <taxon>Bacteria</taxon>
        <taxon>Pseudomonadati</taxon>
        <taxon>Pseudomonadota</taxon>
        <taxon>Betaproteobacteria</taxon>
        <taxon>Burkholderiales</taxon>
        <taxon>Burkholderiaceae</taxon>
        <taxon>Paraburkholderia</taxon>
    </lineage>
</organism>
<dbReference type="PANTHER" id="PTHR12599:SF0">
    <property type="entry name" value="PTERIN-4-ALPHA-CARBINOLAMINE DEHYDRATASE"/>
    <property type="match status" value="1"/>
</dbReference>
<dbReference type="KEGG" id="plad:PPGU16_32480"/>
<sequence>MIQKLSPEQRTTQVAQLDGWQNVEGRDAIKRQLKFVDFNAAFGFMTRVAIKAQEMDHHPEWFNVYSNVEITLSTHEANGITERDIRLARFIDEIAAGSDLSR</sequence>
<evidence type="ECO:0000256" key="3">
    <source>
        <dbReference type="ARBA" id="ARBA00023239"/>
    </source>
</evidence>
<evidence type="ECO:0000313" key="6">
    <source>
        <dbReference type="Proteomes" id="UP000510888"/>
    </source>
</evidence>
<dbReference type="PANTHER" id="PTHR12599">
    <property type="entry name" value="PTERIN-4-ALPHA-CARBINOLAMINE DEHYDRATASE"/>
    <property type="match status" value="1"/>
</dbReference>
<gene>
    <name evidence="5" type="ORF">PPGU16_32480</name>
</gene>
<dbReference type="CDD" id="cd00914">
    <property type="entry name" value="PCD_DCoH_subfamily_b"/>
    <property type="match status" value="1"/>
</dbReference>
<dbReference type="Gene3D" id="3.30.1360.20">
    <property type="entry name" value="Transcriptional coactivator/pterin dehydratase"/>
    <property type="match status" value="1"/>
</dbReference>
<evidence type="ECO:0000313" key="5">
    <source>
        <dbReference type="EMBL" id="BCF90181.1"/>
    </source>
</evidence>
<dbReference type="NCBIfam" id="NF002018">
    <property type="entry name" value="PRK00823.1-3"/>
    <property type="match status" value="1"/>
</dbReference>
<dbReference type="InterPro" id="IPR001533">
    <property type="entry name" value="Pterin_deHydtase"/>
</dbReference>
<keyword evidence="3 4" id="KW-0456">Lyase</keyword>
<name>A0A7I8BPP1_9BURK</name>
<dbReference type="SUPFAM" id="SSF55248">
    <property type="entry name" value="PCD-like"/>
    <property type="match status" value="1"/>
</dbReference>
<dbReference type="RefSeq" id="WP_180721123.1">
    <property type="nucleotide sequence ID" value="NZ_AP023174.1"/>
</dbReference>
<evidence type="ECO:0000256" key="1">
    <source>
        <dbReference type="ARBA" id="ARBA00001554"/>
    </source>
</evidence>
<dbReference type="Proteomes" id="UP000510888">
    <property type="component" value="Chromosome 1"/>
</dbReference>
<dbReference type="Pfam" id="PF01329">
    <property type="entry name" value="Pterin_4a"/>
    <property type="match status" value="1"/>
</dbReference>
<proteinExistence type="inferred from homology"/>
<protein>
    <recommendedName>
        <fullName evidence="4">Putative pterin-4-alpha-carbinolamine dehydratase</fullName>
        <shortName evidence="4">PHS</shortName>
        <ecNumber evidence="4">4.2.1.96</ecNumber>
    </recommendedName>
    <alternativeName>
        <fullName evidence="4">4-alpha-hydroxy-tetrahydropterin dehydratase</fullName>
    </alternativeName>
    <alternativeName>
        <fullName evidence="4">Pterin carbinolamine dehydratase</fullName>
        <shortName evidence="4">PCD</shortName>
    </alternativeName>
</protein>
<dbReference type="NCBIfam" id="NF002020">
    <property type="entry name" value="PRK00823.1-5"/>
    <property type="match status" value="1"/>
</dbReference>
<keyword evidence="6" id="KW-1185">Reference proteome</keyword>
<dbReference type="GO" id="GO:0008124">
    <property type="term" value="F:4-alpha-hydroxytetrahydrobiopterin dehydratase activity"/>
    <property type="evidence" value="ECO:0007669"/>
    <property type="project" value="UniProtKB-UniRule"/>
</dbReference>
<dbReference type="HAMAP" id="MF_00434">
    <property type="entry name" value="Pterin_4_alpha"/>
    <property type="match status" value="1"/>
</dbReference>
<dbReference type="GO" id="GO:0006729">
    <property type="term" value="P:tetrahydrobiopterin biosynthetic process"/>
    <property type="evidence" value="ECO:0007669"/>
    <property type="project" value="InterPro"/>
</dbReference>
<evidence type="ECO:0000256" key="2">
    <source>
        <dbReference type="ARBA" id="ARBA00006472"/>
    </source>
</evidence>
<dbReference type="EC" id="4.2.1.96" evidence="4"/>